<keyword evidence="6" id="KW-0820">tRNA-binding</keyword>
<feature type="domain" description="Large ribosomal subunit protein uL5 C-terminal" evidence="9">
    <location>
        <begin position="91"/>
        <end position="184"/>
    </location>
</feature>
<comment type="similarity">
    <text evidence="1 6 7">Belongs to the universal ribosomal protein uL5 family.</text>
</comment>
<evidence type="ECO:0000256" key="1">
    <source>
        <dbReference type="ARBA" id="ARBA00008553"/>
    </source>
</evidence>
<reference evidence="10 11" key="1">
    <citation type="submission" date="2022-10" db="EMBL/GenBank/DDBJ databases">
        <title>Pararhodobacter sp. nov., isolated from marine algae.</title>
        <authorList>
            <person name="Choi B.J."/>
            <person name="Kim J.M."/>
            <person name="Lee J.K."/>
            <person name="Choi D.G."/>
            <person name="Jeon C.O."/>
        </authorList>
    </citation>
    <scope>NUCLEOTIDE SEQUENCE [LARGE SCALE GENOMIC DNA]</scope>
    <source>
        <strain evidence="10 11">ZQ420</strain>
    </source>
</reference>
<dbReference type="InterPro" id="IPR031309">
    <property type="entry name" value="Ribosomal_uL5_C"/>
</dbReference>
<dbReference type="InterPro" id="IPR002132">
    <property type="entry name" value="Ribosomal_uL5"/>
</dbReference>
<evidence type="ECO:0000256" key="2">
    <source>
        <dbReference type="ARBA" id="ARBA00022730"/>
    </source>
</evidence>
<dbReference type="EMBL" id="JAPDFL010000001">
    <property type="protein sequence ID" value="MCW1934786.1"/>
    <property type="molecule type" value="Genomic_DNA"/>
</dbReference>
<dbReference type="NCBIfam" id="NF000585">
    <property type="entry name" value="PRK00010.1"/>
    <property type="match status" value="1"/>
</dbReference>
<dbReference type="InterPro" id="IPR020930">
    <property type="entry name" value="Ribosomal_uL5_bac-type"/>
</dbReference>
<evidence type="ECO:0000256" key="4">
    <source>
        <dbReference type="ARBA" id="ARBA00022980"/>
    </source>
</evidence>
<dbReference type="InterPro" id="IPR031310">
    <property type="entry name" value="Ribosomal_uL5_N"/>
</dbReference>
<dbReference type="PROSITE" id="PS00358">
    <property type="entry name" value="RIBOSOMAL_L5"/>
    <property type="match status" value="1"/>
</dbReference>
<dbReference type="SUPFAM" id="SSF55282">
    <property type="entry name" value="RL5-like"/>
    <property type="match status" value="1"/>
</dbReference>
<dbReference type="Pfam" id="PF00673">
    <property type="entry name" value="Ribosomal_L5_C"/>
    <property type="match status" value="1"/>
</dbReference>
<comment type="subunit">
    <text evidence="6">Part of the 50S ribosomal subunit; part of the 5S rRNA/L5/L18/L25 subcomplex. Contacts the 5S rRNA and the P site tRNA. Forms a bridge to the 30S subunit in the 70S ribosome.</text>
</comment>
<name>A0ABT3H4R2_9RHOB</name>
<keyword evidence="11" id="KW-1185">Reference proteome</keyword>
<dbReference type="InterPro" id="IPR022803">
    <property type="entry name" value="Ribosomal_uL5_dom_sf"/>
</dbReference>
<organism evidence="10 11">
    <name type="scientific">Pararhodobacter zhoushanensis</name>
    <dbReference type="NCBI Taxonomy" id="2479545"/>
    <lineage>
        <taxon>Bacteria</taxon>
        <taxon>Pseudomonadati</taxon>
        <taxon>Pseudomonadota</taxon>
        <taxon>Alphaproteobacteria</taxon>
        <taxon>Rhodobacterales</taxon>
        <taxon>Paracoccaceae</taxon>
        <taxon>Pararhodobacter</taxon>
    </lineage>
</organism>
<gene>
    <name evidence="6 10" type="primary">rplE</name>
    <name evidence="10" type="ORF">OKW52_21680</name>
</gene>
<evidence type="ECO:0000259" key="9">
    <source>
        <dbReference type="Pfam" id="PF00673"/>
    </source>
</evidence>
<keyword evidence="4 6" id="KW-0689">Ribosomal protein</keyword>
<dbReference type="PANTHER" id="PTHR11994">
    <property type="entry name" value="60S RIBOSOMAL PROTEIN L11-RELATED"/>
    <property type="match status" value="1"/>
</dbReference>
<evidence type="ECO:0000256" key="6">
    <source>
        <dbReference type="HAMAP-Rule" id="MF_01333"/>
    </source>
</evidence>
<dbReference type="GO" id="GO:0005840">
    <property type="term" value="C:ribosome"/>
    <property type="evidence" value="ECO:0007669"/>
    <property type="project" value="UniProtKB-KW"/>
</dbReference>
<dbReference type="RefSeq" id="WP_264507550.1">
    <property type="nucleotide sequence ID" value="NZ_JAPDFL010000001.1"/>
</dbReference>
<evidence type="ECO:0000313" key="11">
    <source>
        <dbReference type="Proteomes" id="UP001208938"/>
    </source>
</evidence>
<comment type="function">
    <text evidence="6">This is 1 of the proteins that bind and probably mediate the attachment of the 5S RNA into the large ribosomal subunit, where it forms part of the central protuberance. In the 70S ribosome it contacts protein S13 of the 30S subunit (bridge B1b), connecting the 2 subunits; this bridge is implicated in subunit movement. Contacts the P site tRNA; the 5S rRNA and some of its associated proteins might help stabilize positioning of ribosome-bound tRNAs.</text>
</comment>
<dbReference type="HAMAP" id="MF_01333_B">
    <property type="entry name" value="Ribosomal_uL5_B"/>
    <property type="match status" value="1"/>
</dbReference>
<evidence type="ECO:0000259" key="8">
    <source>
        <dbReference type="Pfam" id="PF00281"/>
    </source>
</evidence>
<accession>A0ABT3H4R2</accession>
<sequence length="186" mass="20839">MLDAATYTPRFKADYKDRIRAALREEFAYKNDMMIPRLDKIVLNMGVGEAVKDTKKVKSAQADLTLIAGQNAVVTKAKTSIAGFRVREDMPLGCKVTLRGDRMYEFLERLITVALPRVRDFRGVKGTSFDGRGNYAMGMKEHIVFPEIDFDKVGDVLGMDIIICTTAKTDAEAKALLKQFNMPFTS</sequence>
<proteinExistence type="inferred from homology"/>
<dbReference type="Proteomes" id="UP001208938">
    <property type="component" value="Unassembled WGS sequence"/>
</dbReference>
<keyword evidence="3 6" id="KW-0694">RNA-binding</keyword>
<evidence type="ECO:0000313" key="10">
    <source>
        <dbReference type="EMBL" id="MCW1934786.1"/>
    </source>
</evidence>
<dbReference type="InterPro" id="IPR020929">
    <property type="entry name" value="Ribosomal_uL5_CS"/>
</dbReference>
<dbReference type="Pfam" id="PF00281">
    <property type="entry name" value="Ribosomal_L5"/>
    <property type="match status" value="1"/>
</dbReference>
<keyword evidence="5 6" id="KW-0687">Ribonucleoprotein</keyword>
<comment type="caution">
    <text evidence="10">The sequence shown here is derived from an EMBL/GenBank/DDBJ whole genome shotgun (WGS) entry which is preliminary data.</text>
</comment>
<dbReference type="PIRSF" id="PIRSF002161">
    <property type="entry name" value="Ribosomal_L5"/>
    <property type="match status" value="1"/>
</dbReference>
<evidence type="ECO:0000256" key="5">
    <source>
        <dbReference type="ARBA" id="ARBA00023274"/>
    </source>
</evidence>
<keyword evidence="2 6" id="KW-0699">rRNA-binding</keyword>
<feature type="domain" description="Large ribosomal subunit protein uL5 N-terminal" evidence="8">
    <location>
        <begin position="31"/>
        <end position="87"/>
    </location>
</feature>
<evidence type="ECO:0000256" key="3">
    <source>
        <dbReference type="ARBA" id="ARBA00022884"/>
    </source>
</evidence>
<dbReference type="Gene3D" id="3.30.1440.10">
    <property type="match status" value="1"/>
</dbReference>
<protein>
    <recommendedName>
        <fullName evidence="6">Large ribosomal subunit protein uL5</fullName>
    </recommendedName>
</protein>
<evidence type="ECO:0000256" key="7">
    <source>
        <dbReference type="RuleBase" id="RU003930"/>
    </source>
</evidence>